<sequence length="25" mass="3041">MNNSPKNIEGKEKYFDDDNNNNKRR</sequence>
<evidence type="ECO:0000256" key="1">
    <source>
        <dbReference type="SAM" id="MobiDB-lite"/>
    </source>
</evidence>
<proteinExistence type="predicted"/>
<organism evidence="2">
    <name type="scientific">Schistosoma haematobium</name>
    <name type="common">Blood fluke</name>
    <dbReference type="NCBI Taxonomy" id="6185"/>
    <lineage>
        <taxon>Eukaryota</taxon>
        <taxon>Metazoa</taxon>
        <taxon>Spiralia</taxon>
        <taxon>Lophotrochozoa</taxon>
        <taxon>Platyhelminthes</taxon>
        <taxon>Trematoda</taxon>
        <taxon>Digenea</taxon>
        <taxon>Strigeidida</taxon>
        <taxon>Schistosomatoidea</taxon>
        <taxon>Schistosomatidae</taxon>
        <taxon>Schistosoma</taxon>
    </lineage>
</organism>
<protein>
    <submittedName>
        <fullName evidence="2">Uncharacterized protein</fullName>
    </submittedName>
</protein>
<name>A0A094ZPE9_SCHHA</name>
<dbReference type="EMBL" id="KL250736">
    <property type="protein sequence ID" value="KGB36007.1"/>
    <property type="molecule type" value="Genomic_DNA"/>
</dbReference>
<accession>A0A094ZPE9</accession>
<gene>
    <name evidence="2" type="ORF">MS3_04281</name>
</gene>
<dbReference type="AlphaFoldDB" id="A0A094ZPE9"/>
<reference evidence="2" key="1">
    <citation type="journal article" date="2012" name="Nat. Genet.">
        <title>Whole-genome sequence of Schistosoma haematobium.</title>
        <authorList>
            <person name="Young N.D."/>
            <person name="Jex A.R."/>
            <person name="Li B."/>
            <person name="Liu S."/>
            <person name="Yang L."/>
            <person name="Xiong Z."/>
            <person name="Li Y."/>
            <person name="Cantacessi C."/>
            <person name="Hall R.S."/>
            <person name="Xu X."/>
            <person name="Chen F."/>
            <person name="Wu X."/>
            <person name="Zerlotini A."/>
            <person name="Oliveira G."/>
            <person name="Hofmann A."/>
            <person name="Zhang G."/>
            <person name="Fang X."/>
            <person name="Kang Y."/>
            <person name="Campbell B.E."/>
            <person name="Loukas A."/>
            <person name="Ranganathan S."/>
            <person name="Rollinson D."/>
            <person name="Rinaldi G."/>
            <person name="Brindley P.J."/>
            <person name="Yang H."/>
            <person name="Wang J."/>
            <person name="Wang J."/>
            <person name="Gasser R.B."/>
        </authorList>
    </citation>
    <scope>NUCLEOTIDE SEQUENCE [LARGE SCALE GENOMIC DNA]</scope>
</reference>
<feature type="region of interest" description="Disordered" evidence="1">
    <location>
        <begin position="1"/>
        <end position="25"/>
    </location>
</feature>
<evidence type="ECO:0000313" key="2">
    <source>
        <dbReference type="EMBL" id="KGB36007.1"/>
    </source>
</evidence>